<evidence type="ECO:0000256" key="3">
    <source>
        <dbReference type="SAM" id="MobiDB-lite"/>
    </source>
</evidence>
<accession>A0ABU0RTV0</accession>
<dbReference type="Gene3D" id="3.40.50.980">
    <property type="match status" value="1"/>
</dbReference>
<feature type="domain" description="AMP-dependent synthetase/ligase" evidence="4">
    <location>
        <begin position="2"/>
        <end position="75"/>
    </location>
</feature>
<evidence type="ECO:0000256" key="1">
    <source>
        <dbReference type="ARBA" id="ARBA00022450"/>
    </source>
</evidence>
<keyword evidence="6" id="KW-1185">Reference proteome</keyword>
<dbReference type="PANTHER" id="PTHR44845">
    <property type="entry name" value="CARRIER DOMAIN-CONTAINING PROTEIN"/>
    <property type="match status" value="1"/>
</dbReference>
<feature type="region of interest" description="Disordered" evidence="3">
    <location>
        <begin position="77"/>
        <end position="108"/>
    </location>
</feature>
<name>A0ABU0RTV0_9ACTN</name>
<comment type="caution">
    <text evidence="5">The sequence shown here is derived from an EMBL/GenBank/DDBJ whole genome shotgun (WGS) entry which is preliminary data.</text>
</comment>
<evidence type="ECO:0000259" key="4">
    <source>
        <dbReference type="Pfam" id="PF00501"/>
    </source>
</evidence>
<evidence type="ECO:0000313" key="5">
    <source>
        <dbReference type="EMBL" id="MDQ0934562.1"/>
    </source>
</evidence>
<dbReference type="Proteomes" id="UP001223072">
    <property type="component" value="Unassembled WGS sequence"/>
</dbReference>
<sequence length="108" mass="12036">MFMEPSLDLMTNIRGILWAGGSYVPLSPEYPEERIAYMMADAGVEIVLTQELLRPALQEMSPAGIRTVTLDEVFPAPEFQATTAEPLPPLPAPRRRGHPRAARPRLRP</sequence>
<keyword evidence="1" id="KW-0596">Phosphopantetheine</keyword>
<dbReference type="SUPFAM" id="SSF56801">
    <property type="entry name" value="Acetyl-CoA synthetase-like"/>
    <property type="match status" value="1"/>
</dbReference>
<gene>
    <name evidence="5" type="ORF">QFZ49_004502</name>
</gene>
<dbReference type="InterPro" id="IPR000873">
    <property type="entry name" value="AMP-dep_synth/lig_dom"/>
</dbReference>
<feature type="compositionally biased region" description="Basic residues" evidence="3">
    <location>
        <begin position="93"/>
        <end position="108"/>
    </location>
</feature>
<protein>
    <submittedName>
        <fullName evidence="5">Non-ribosomal peptide synthetase component F</fullName>
    </submittedName>
</protein>
<reference evidence="5 6" key="1">
    <citation type="submission" date="2023-07" db="EMBL/GenBank/DDBJ databases">
        <title>Comparative genomics of wheat-associated soil bacteria to identify genetic determinants of phenazine resistance.</title>
        <authorList>
            <person name="Mouncey N."/>
        </authorList>
    </citation>
    <scope>NUCLEOTIDE SEQUENCE [LARGE SCALE GENOMIC DNA]</scope>
    <source>
        <strain evidence="5 6">W2I16</strain>
    </source>
</reference>
<dbReference type="EMBL" id="JAUSZS010000004">
    <property type="protein sequence ID" value="MDQ0934562.1"/>
    <property type="molecule type" value="Genomic_DNA"/>
</dbReference>
<organism evidence="5 6">
    <name type="scientific">Streptomyces turgidiscabies</name>
    <dbReference type="NCBI Taxonomy" id="85558"/>
    <lineage>
        <taxon>Bacteria</taxon>
        <taxon>Bacillati</taxon>
        <taxon>Actinomycetota</taxon>
        <taxon>Actinomycetes</taxon>
        <taxon>Kitasatosporales</taxon>
        <taxon>Streptomycetaceae</taxon>
        <taxon>Streptomyces</taxon>
    </lineage>
</organism>
<evidence type="ECO:0000313" key="6">
    <source>
        <dbReference type="Proteomes" id="UP001223072"/>
    </source>
</evidence>
<proteinExistence type="predicted"/>
<evidence type="ECO:0000256" key="2">
    <source>
        <dbReference type="ARBA" id="ARBA00022553"/>
    </source>
</evidence>
<dbReference type="PANTHER" id="PTHR44845:SF7">
    <property type="entry name" value="PLIPASTATIN SYNTHASE SUBUNIT D"/>
    <property type="match status" value="1"/>
</dbReference>
<dbReference type="Pfam" id="PF00501">
    <property type="entry name" value="AMP-binding"/>
    <property type="match status" value="1"/>
</dbReference>
<keyword evidence="2" id="KW-0597">Phosphoprotein</keyword>